<evidence type="ECO:0000313" key="3">
    <source>
        <dbReference type="Proteomes" id="UP000653343"/>
    </source>
</evidence>
<reference evidence="3" key="1">
    <citation type="journal article" date="2019" name="Int. J. Syst. Evol. Microbiol.">
        <title>The Global Catalogue of Microorganisms (GCM) 10K type strain sequencing project: providing services to taxonomists for standard genome sequencing and annotation.</title>
        <authorList>
            <consortium name="The Broad Institute Genomics Platform"/>
            <consortium name="The Broad Institute Genome Sequencing Center for Infectious Disease"/>
            <person name="Wu L."/>
            <person name="Ma J."/>
        </authorList>
    </citation>
    <scope>NUCLEOTIDE SEQUENCE [LARGE SCALE GENOMIC DNA]</scope>
    <source>
        <strain evidence="3">KCTC 23917</strain>
    </source>
</reference>
<dbReference type="PANTHER" id="PTHR43441">
    <property type="entry name" value="RIBOSOMAL-PROTEIN-SERINE ACETYLTRANSFERASE"/>
    <property type="match status" value="1"/>
</dbReference>
<dbReference type="Pfam" id="PF13302">
    <property type="entry name" value="Acetyltransf_3"/>
    <property type="match status" value="1"/>
</dbReference>
<evidence type="ECO:0000313" key="2">
    <source>
        <dbReference type="EMBL" id="GGX28611.1"/>
    </source>
</evidence>
<protein>
    <submittedName>
        <fullName evidence="2">N-acetyltransferase</fullName>
    </submittedName>
</protein>
<feature type="domain" description="N-acetyltransferase" evidence="1">
    <location>
        <begin position="13"/>
        <end position="177"/>
    </location>
</feature>
<dbReference type="Proteomes" id="UP000653343">
    <property type="component" value="Unassembled WGS sequence"/>
</dbReference>
<dbReference type="SUPFAM" id="SSF55729">
    <property type="entry name" value="Acyl-CoA N-acyltransferases (Nat)"/>
    <property type="match status" value="1"/>
</dbReference>
<organism evidence="2 3">
    <name type="scientific">Undibacterium squillarum</name>
    <dbReference type="NCBI Taxonomy" id="1131567"/>
    <lineage>
        <taxon>Bacteria</taxon>
        <taxon>Pseudomonadati</taxon>
        <taxon>Pseudomonadota</taxon>
        <taxon>Betaproteobacteria</taxon>
        <taxon>Burkholderiales</taxon>
        <taxon>Oxalobacteraceae</taxon>
        <taxon>Undibacterium</taxon>
    </lineage>
</organism>
<dbReference type="PANTHER" id="PTHR43441:SF11">
    <property type="entry name" value="RIBOSOMAL-PROTEIN-SERINE ACETYLTRANSFERASE"/>
    <property type="match status" value="1"/>
</dbReference>
<comment type="caution">
    <text evidence="2">The sequence shown here is derived from an EMBL/GenBank/DDBJ whole genome shotgun (WGS) entry which is preliminary data.</text>
</comment>
<dbReference type="EMBL" id="BMYU01000001">
    <property type="protein sequence ID" value="GGX28611.1"/>
    <property type="molecule type" value="Genomic_DNA"/>
</dbReference>
<sequence>MNRIELPLVAQRLQLRDFKLSDLEAVHAYASSPYVVEHQAWGPNTLEQTREFVEQCVAETAHPQRRSFNLAVVLNNGRLAGGCMAALSADGHEAEIGYSFEPSYWGKGYATEAVTILVTELFARTSIQRIFATCGPLNAASIRLLRRTGFVLEGCLRAHKVVRGQVRDSLIWSRLRDDASMAPGLHALAGALEQKP</sequence>
<dbReference type="PROSITE" id="PS51186">
    <property type="entry name" value="GNAT"/>
    <property type="match status" value="1"/>
</dbReference>
<dbReference type="Gene3D" id="3.40.630.30">
    <property type="match status" value="1"/>
</dbReference>
<evidence type="ECO:0000259" key="1">
    <source>
        <dbReference type="PROSITE" id="PS51186"/>
    </source>
</evidence>
<name>A0ABQ2XQ47_9BURK</name>
<dbReference type="InterPro" id="IPR051908">
    <property type="entry name" value="Ribosomal_N-acetyltransferase"/>
</dbReference>
<dbReference type="InterPro" id="IPR000182">
    <property type="entry name" value="GNAT_dom"/>
</dbReference>
<dbReference type="RefSeq" id="WP_189355128.1">
    <property type="nucleotide sequence ID" value="NZ_BMYU01000001.1"/>
</dbReference>
<dbReference type="InterPro" id="IPR016181">
    <property type="entry name" value="Acyl_CoA_acyltransferase"/>
</dbReference>
<keyword evidence="3" id="KW-1185">Reference proteome</keyword>
<accession>A0ABQ2XQ47</accession>
<proteinExistence type="predicted"/>
<gene>
    <name evidence="2" type="ORF">GCM10010946_01740</name>
</gene>